<feature type="transmembrane region" description="Helical" evidence="1">
    <location>
        <begin position="69"/>
        <end position="91"/>
    </location>
</feature>
<organism evidence="2 3">
    <name type="scientific">Gigaspora margarita</name>
    <dbReference type="NCBI Taxonomy" id="4874"/>
    <lineage>
        <taxon>Eukaryota</taxon>
        <taxon>Fungi</taxon>
        <taxon>Fungi incertae sedis</taxon>
        <taxon>Mucoromycota</taxon>
        <taxon>Glomeromycotina</taxon>
        <taxon>Glomeromycetes</taxon>
        <taxon>Diversisporales</taxon>
        <taxon>Gigasporaceae</taxon>
        <taxon>Gigaspora</taxon>
    </lineage>
</organism>
<dbReference type="InterPro" id="IPR050598">
    <property type="entry name" value="AminoAcid_Transporter"/>
</dbReference>
<reference evidence="2 3" key="1">
    <citation type="submission" date="2021-06" db="EMBL/GenBank/DDBJ databases">
        <authorList>
            <person name="Kallberg Y."/>
            <person name="Tangrot J."/>
            <person name="Rosling A."/>
        </authorList>
    </citation>
    <scope>NUCLEOTIDE SEQUENCE [LARGE SCALE GENOMIC DNA]</scope>
    <source>
        <strain evidence="2 3">120-4 pot B 10/14</strain>
    </source>
</reference>
<proteinExistence type="predicted"/>
<evidence type="ECO:0000313" key="3">
    <source>
        <dbReference type="Proteomes" id="UP000789901"/>
    </source>
</evidence>
<keyword evidence="1" id="KW-0812">Transmembrane</keyword>
<sequence>MSSEISLDKDDGATLNEIPIDNGNRIITNSKKILGILYGLGYNLNYMIGEDAFNPNDIWKLVHSPVITLVLYVICGIISLLGSSIYIKLGIRSLPSGIGEQKYITDAFNPKRNVGHIFSFVAILVSDIINHTLVLFKIIALLIISIVGIVKLGMNHNNWNSIFNAPFDFGANYGKGLLKALLTYEGFLTNAAFITVVEYNINDNESTPIHVRFGKELCGKTGETLMSILVAISSFGCSSYIPENISDFFADTSQYSAMIYHGTEEFIGETDQSEEAISETGRD</sequence>
<dbReference type="PANTHER" id="PTHR11785">
    <property type="entry name" value="AMINO ACID TRANSPORTER"/>
    <property type="match status" value="1"/>
</dbReference>
<protein>
    <submittedName>
        <fullName evidence="2">18763_t:CDS:1</fullName>
    </submittedName>
</protein>
<accession>A0ABM8W121</accession>
<keyword evidence="1" id="KW-0472">Membrane</keyword>
<evidence type="ECO:0000313" key="2">
    <source>
        <dbReference type="EMBL" id="CAG8497636.1"/>
    </source>
</evidence>
<gene>
    <name evidence="2" type="ORF">GMARGA_LOCUS2037</name>
</gene>
<comment type="caution">
    <text evidence="2">The sequence shown here is derived from an EMBL/GenBank/DDBJ whole genome shotgun (WGS) entry which is preliminary data.</text>
</comment>
<keyword evidence="1" id="KW-1133">Transmembrane helix</keyword>
<dbReference type="PANTHER" id="PTHR11785:SF512">
    <property type="entry name" value="SOBREMESA, ISOFORM B"/>
    <property type="match status" value="1"/>
</dbReference>
<dbReference type="Proteomes" id="UP000789901">
    <property type="component" value="Unassembled WGS sequence"/>
</dbReference>
<feature type="transmembrane region" description="Helical" evidence="1">
    <location>
        <begin position="135"/>
        <end position="154"/>
    </location>
</feature>
<dbReference type="EMBL" id="CAJVQB010000600">
    <property type="protein sequence ID" value="CAG8497636.1"/>
    <property type="molecule type" value="Genomic_DNA"/>
</dbReference>
<keyword evidence="3" id="KW-1185">Reference proteome</keyword>
<name>A0ABM8W121_GIGMA</name>
<evidence type="ECO:0000256" key="1">
    <source>
        <dbReference type="SAM" id="Phobius"/>
    </source>
</evidence>